<feature type="transmembrane region" description="Helical" evidence="1">
    <location>
        <begin position="258"/>
        <end position="276"/>
    </location>
</feature>
<evidence type="ECO:0000313" key="2">
    <source>
        <dbReference type="EMBL" id="RNI37285.1"/>
    </source>
</evidence>
<dbReference type="Proteomes" id="UP000267223">
    <property type="component" value="Unassembled WGS sequence"/>
</dbReference>
<organism evidence="2 3">
    <name type="scientific">Hanamia caeni</name>
    <dbReference type="NCBI Taxonomy" id="2294116"/>
    <lineage>
        <taxon>Bacteria</taxon>
        <taxon>Pseudomonadati</taxon>
        <taxon>Bacteroidota</taxon>
        <taxon>Chitinophagia</taxon>
        <taxon>Chitinophagales</taxon>
        <taxon>Chitinophagaceae</taxon>
        <taxon>Hanamia</taxon>
    </lineage>
</organism>
<dbReference type="EMBL" id="RJJR01000005">
    <property type="protein sequence ID" value="RNI37285.1"/>
    <property type="molecule type" value="Genomic_DNA"/>
</dbReference>
<dbReference type="Pfam" id="PF19992">
    <property type="entry name" value="DUF6427"/>
    <property type="match status" value="1"/>
</dbReference>
<feature type="transmembrane region" description="Helical" evidence="1">
    <location>
        <begin position="62"/>
        <end position="83"/>
    </location>
</feature>
<keyword evidence="1" id="KW-1133">Transmembrane helix</keyword>
<evidence type="ECO:0008006" key="4">
    <source>
        <dbReference type="Google" id="ProtNLM"/>
    </source>
</evidence>
<evidence type="ECO:0000313" key="3">
    <source>
        <dbReference type="Proteomes" id="UP000267223"/>
    </source>
</evidence>
<feature type="transmembrane region" description="Helical" evidence="1">
    <location>
        <begin position="95"/>
        <end position="125"/>
    </location>
</feature>
<name>A0A3M9NIJ9_9BACT</name>
<protein>
    <recommendedName>
        <fullName evidence="4">Beta-carotene 15,15'-monooxygenase</fullName>
    </recommendedName>
</protein>
<proteinExistence type="predicted"/>
<sequence length="326" mass="37928">MTGIFRTNNPLNTFLLFVYGILLKFAWLSHPQIPVVDQSGGFLFNDLIHSVKPYFDQFPKSYFLVAYLLLFSQAITLNQVIISRRMMQKPDFLPAMSYLLITSFFPEWNILSAPLIVNSFLIWVWSKMSNLNSSQHPKGTLFNVGLAIGIASFFYLPSFAFVVFVISSLVITRPPKVAEWLITFIGVLTPWYFLFAWLFLTNKLYSFKFYGFGISEKSYNLFYTEWVGIGLIVIMILAGAFYVQSFMNKQILQVRKNWGQMSLYLAICIGIPFIIYNHNISYWLLALVPASAFIGCAFYYPRRRWIPMAMQWLMVAFAIYIQYFKK</sequence>
<keyword evidence="1" id="KW-0472">Membrane</keyword>
<keyword evidence="1" id="KW-0812">Transmembrane</keyword>
<dbReference type="RefSeq" id="WP_123120126.1">
    <property type="nucleotide sequence ID" value="NZ_RJJR01000005.1"/>
</dbReference>
<feature type="transmembrane region" description="Helical" evidence="1">
    <location>
        <begin position="305"/>
        <end position="323"/>
    </location>
</feature>
<dbReference type="AlphaFoldDB" id="A0A3M9NIJ9"/>
<feature type="transmembrane region" description="Helical" evidence="1">
    <location>
        <begin position="145"/>
        <end position="171"/>
    </location>
</feature>
<keyword evidence="3" id="KW-1185">Reference proteome</keyword>
<evidence type="ECO:0000256" key="1">
    <source>
        <dbReference type="SAM" id="Phobius"/>
    </source>
</evidence>
<feature type="transmembrane region" description="Helical" evidence="1">
    <location>
        <begin position="12"/>
        <end position="30"/>
    </location>
</feature>
<gene>
    <name evidence="2" type="ORF">EFY79_07750</name>
</gene>
<dbReference type="OrthoDB" id="1115611at2"/>
<comment type="caution">
    <text evidence="2">The sequence shown here is derived from an EMBL/GenBank/DDBJ whole genome shotgun (WGS) entry which is preliminary data.</text>
</comment>
<dbReference type="InterPro" id="IPR045625">
    <property type="entry name" value="DUF6427"/>
</dbReference>
<reference evidence="2 3" key="1">
    <citation type="submission" date="2018-11" db="EMBL/GenBank/DDBJ databases">
        <title>Draft genome sequence of Ferruginibacter sp. BO-59.</title>
        <authorList>
            <person name="Im W.T."/>
        </authorList>
    </citation>
    <scope>NUCLEOTIDE SEQUENCE [LARGE SCALE GENOMIC DNA]</scope>
    <source>
        <strain evidence="2 3">BO-59</strain>
    </source>
</reference>
<feature type="transmembrane region" description="Helical" evidence="1">
    <location>
        <begin position="226"/>
        <end position="246"/>
    </location>
</feature>
<feature type="transmembrane region" description="Helical" evidence="1">
    <location>
        <begin position="178"/>
        <end position="200"/>
    </location>
</feature>
<accession>A0A3M9NIJ9</accession>